<dbReference type="Gene3D" id="2.40.300.10">
    <property type="entry name" value="Head decoration protein D"/>
    <property type="match status" value="1"/>
</dbReference>
<dbReference type="InterPro" id="IPR004195">
    <property type="entry name" value="Head_decoration_D"/>
</dbReference>
<sequence length="112" mass="12156">MNLSIETSTYTPENFYGKKDCTANEIVVLQSGKVVKGQLVKKDASGKIIPDDGVDVTTLYGIMAEDVDATTADKVGVCYINGSFQDSALTYPAGKTLEDYKDVFRTLGFEII</sequence>
<accession>A0ABS4GGM9</accession>
<gene>
    <name evidence="1" type="ORF">J2Z76_002724</name>
</gene>
<proteinExistence type="predicted"/>
<name>A0ABS4GGM9_9FIRM</name>
<dbReference type="EMBL" id="JAGGKS010000008">
    <property type="protein sequence ID" value="MBP1926854.1"/>
    <property type="molecule type" value="Genomic_DNA"/>
</dbReference>
<keyword evidence="2" id="KW-1185">Reference proteome</keyword>
<evidence type="ECO:0000313" key="1">
    <source>
        <dbReference type="EMBL" id="MBP1926854.1"/>
    </source>
</evidence>
<organism evidence="1 2">
    <name type="scientific">Sedimentibacter acidaminivorans</name>
    <dbReference type="NCBI Taxonomy" id="913099"/>
    <lineage>
        <taxon>Bacteria</taxon>
        <taxon>Bacillati</taxon>
        <taxon>Bacillota</taxon>
        <taxon>Tissierellia</taxon>
        <taxon>Sedimentibacter</taxon>
    </lineage>
</organism>
<comment type="caution">
    <text evidence="1">The sequence shown here is derived from an EMBL/GenBank/DDBJ whole genome shotgun (WGS) entry which is preliminary data.</text>
</comment>
<dbReference type="Pfam" id="PF02924">
    <property type="entry name" value="HDPD"/>
    <property type="match status" value="1"/>
</dbReference>
<dbReference type="Proteomes" id="UP001519342">
    <property type="component" value="Unassembled WGS sequence"/>
</dbReference>
<evidence type="ECO:0000313" key="2">
    <source>
        <dbReference type="Proteomes" id="UP001519342"/>
    </source>
</evidence>
<reference evidence="1 2" key="1">
    <citation type="submission" date="2021-03" db="EMBL/GenBank/DDBJ databases">
        <title>Genomic Encyclopedia of Type Strains, Phase IV (KMG-IV): sequencing the most valuable type-strain genomes for metagenomic binning, comparative biology and taxonomic classification.</title>
        <authorList>
            <person name="Goeker M."/>
        </authorList>
    </citation>
    <scope>NUCLEOTIDE SEQUENCE [LARGE SCALE GENOMIC DNA]</scope>
    <source>
        <strain evidence="1 2">DSM 24004</strain>
    </source>
</reference>
<dbReference type="RefSeq" id="WP_209512573.1">
    <property type="nucleotide sequence ID" value="NZ_JAGGKS010000008.1"/>
</dbReference>
<protein>
    <submittedName>
        <fullName evidence="1">Small nuclear ribonucleoprotein (SnRNP)-like protein</fullName>
    </submittedName>
</protein>